<dbReference type="EMBL" id="CP002021">
    <property type="protein sequence ID" value="ADG32342.1"/>
    <property type="molecule type" value="Genomic_DNA"/>
</dbReference>
<dbReference type="AlphaFoldDB" id="D5WZE4"/>
<dbReference type="PANTHER" id="PTHR43459">
    <property type="entry name" value="ENOYL-COA HYDRATASE"/>
    <property type="match status" value="1"/>
</dbReference>
<name>D5WZE4_THIK1</name>
<dbReference type="InterPro" id="IPR001753">
    <property type="entry name" value="Enoyl-CoA_hydra/iso"/>
</dbReference>
<proteinExistence type="inferred from homology"/>
<dbReference type="STRING" id="75379.Tint_3008"/>
<dbReference type="Gene3D" id="1.10.12.10">
    <property type="entry name" value="Lyase 2-enoyl-coa Hydratase, Chain A, domain 2"/>
    <property type="match status" value="1"/>
</dbReference>
<gene>
    <name evidence="3" type="ordered locus">Tint_3008</name>
</gene>
<reference evidence="3" key="1">
    <citation type="submission" date="2010-04" db="EMBL/GenBank/DDBJ databases">
        <title>Complete sequence of Thiomonas intermedia K12.</title>
        <authorList>
            <consortium name="US DOE Joint Genome Institute"/>
            <person name="Lucas S."/>
            <person name="Copeland A."/>
            <person name="Lapidus A."/>
            <person name="Cheng J.-F."/>
            <person name="Bruce D."/>
            <person name="Goodwin L."/>
            <person name="Pitluck S."/>
            <person name="Davenport K."/>
            <person name="Detter J.C."/>
            <person name="Han C."/>
            <person name="Tapia R."/>
            <person name="Land M."/>
            <person name="Hauser L."/>
            <person name="Kyrpides N."/>
            <person name="Ovchinnikova G."/>
            <person name="Kerfeld C.A."/>
            <person name="Cannon G.C."/>
            <person name="Heinhorst S."/>
            <person name="Woyke T."/>
        </authorList>
    </citation>
    <scope>NUCLEOTIDE SEQUENCE [LARGE SCALE GENOMIC DNA]</scope>
    <source>
        <strain evidence="3">K12</strain>
    </source>
</reference>
<organism evidence="3">
    <name type="scientific">Thiomonas intermedia (strain K12)</name>
    <name type="common">Thiobacillus intermedius</name>
    <dbReference type="NCBI Taxonomy" id="75379"/>
    <lineage>
        <taxon>Bacteria</taxon>
        <taxon>Pseudomonadati</taxon>
        <taxon>Pseudomonadota</taxon>
        <taxon>Betaproteobacteria</taxon>
        <taxon>Burkholderiales</taxon>
        <taxon>Thiomonas</taxon>
    </lineage>
</organism>
<dbReference type="InterPro" id="IPR014748">
    <property type="entry name" value="Enoyl-CoA_hydra_C"/>
</dbReference>
<dbReference type="eggNOG" id="COG1024">
    <property type="taxonomic scope" value="Bacteria"/>
</dbReference>
<dbReference type="PANTHER" id="PTHR43459:SF1">
    <property type="entry name" value="EG:BACN32G11.4 PROTEIN"/>
    <property type="match status" value="1"/>
</dbReference>
<sequence>MSHTQTALRVDQTESVVRITLDRPDALNALSGALVAELLHALDAVASRAAVRCVVLTGAGRAFCVGQDLRDPAVAPDGTPKDLGAVIETGYKPLVLRLRSMPVPTLAAVNGIAAGAGASLALACDLVVARRSAIFVQAFSGIGLIPDSGATWALPRLVGRAQAVGLAMLGEKISAERAEQIGLIWSSVEDDMFDDAVSQLSDRLAALPTRALVRARELIDAGSCSTLGQALDAEAAAQRELGFAADYAEGVAAFKQKRQPRFTDR</sequence>
<dbReference type="KEGG" id="tin:Tint_3008"/>
<dbReference type="Gene3D" id="3.90.226.10">
    <property type="entry name" value="2-enoyl-CoA Hydratase, Chain A, domain 1"/>
    <property type="match status" value="1"/>
</dbReference>
<evidence type="ECO:0000313" key="3">
    <source>
        <dbReference type="EMBL" id="ADG32342.1"/>
    </source>
</evidence>
<dbReference type="InterPro" id="IPR018376">
    <property type="entry name" value="Enoyl-CoA_hyd/isom_CS"/>
</dbReference>
<keyword evidence="3" id="KW-0413">Isomerase</keyword>
<dbReference type="SUPFAM" id="SSF52096">
    <property type="entry name" value="ClpP/crotonase"/>
    <property type="match status" value="1"/>
</dbReference>
<dbReference type="GO" id="GO:0016853">
    <property type="term" value="F:isomerase activity"/>
    <property type="evidence" value="ECO:0007669"/>
    <property type="project" value="UniProtKB-KW"/>
</dbReference>
<dbReference type="CDD" id="cd06558">
    <property type="entry name" value="crotonase-like"/>
    <property type="match status" value="1"/>
</dbReference>
<evidence type="ECO:0000256" key="2">
    <source>
        <dbReference type="RuleBase" id="RU003707"/>
    </source>
</evidence>
<dbReference type="HOGENOM" id="CLU_009834_7_2_4"/>
<dbReference type="InterPro" id="IPR029045">
    <property type="entry name" value="ClpP/crotonase-like_dom_sf"/>
</dbReference>
<dbReference type="BioCyc" id="TINT75379:TINT_RS15075-MONOMER"/>
<dbReference type="Pfam" id="PF00378">
    <property type="entry name" value="ECH_1"/>
    <property type="match status" value="1"/>
</dbReference>
<accession>D5WZE4</accession>
<comment type="similarity">
    <text evidence="1 2">Belongs to the enoyl-CoA hydratase/isomerase family.</text>
</comment>
<evidence type="ECO:0000256" key="1">
    <source>
        <dbReference type="ARBA" id="ARBA00005254"/>
    </source>
</evidence>
<dbReference type="PROSITE" id="PS00166">
    <property type="entry name" value="ENOYL_COA_HYDRATASE"/>
    <property type="match status" value="1"/>
</dbReference>
<protein>
    <submittedName>
        <fullName evidence="3">Enoyl-CoA hydratase/isomerase</fullName>
    </submittedName>
</protein>